<evidence type="ECO:0000256" key="3">
    <source>
        <dbReference type="PIRSR" id="PIRSR000451-1"/>
    </source>
</evidence>
<dbReference type="EMBL" id="FXSZ01000001">
    <property type="protein sequence ID" value="SMO37636.1"/>
    <property type="molecule type" value="Genomic_DNA"/>
</dbReference>
<proteinExistence type="inferred from homology"/>
<protein>
    <submittedName>
        <fullName evidence="6">Predicted naringenin-chalcone synthase</fullName>
    </submittedName>
</protein>
<evidence type="ECO:0000313" key="6">
    <source>
        <dbReference type="EMBL" id="SMO37636.1"/>
    </source>
</evidence>
<dbReference type="InterPro" id="IPR011141">
    <property type="entry name" value="Polyketide_synthase_type-III"/>
</dbReference>
<dbReference type="SUPFAM" id="SSF53901">
    <property type="entry name" value="Thiolase-like"/>
    <property type="match status" value="1"/>
</dbReference>
<dbReference type="InterPro" id="IPR016039">
    <property type="entry name" value="Thiolase-like"/>
</dbReference>
<evidence type="ECO:0000256" key="1">
    <source>
        <dbReference type="ARBA" id="ARBA00005531"/>
    </source>
</evidence>
<dbReference type="Gene3D" id="3.40.47.10">
    <property type="match status" value="2"/>
</dbReference>
<name>A0A521AS73_9SPHI</name>
<feature type="domain" description="Chalcone/stilbene synthase C-terminal" evidence="5">
    <location>
        <begin position="232"/>
        <end position="361"/>
    </location>
</feature>
<dbReference type="OrthoDB" id="9786288at2"/>
<evidence type="ECO:0000256" key="2">
    <source>
        <dbReference type="ARBA" id="ARBA00022679"/>
    </source>
</evidence>
<keyword evidence="2" id="KW-0808">Transferase</keyword>
<dbReference type="Pfam" id="PF02797">
    <property type="entry name" value="Chal_sti_synt_C"/>
    <property type="match status" value="1"/>
</dbReference>
<dbReference type="AlphaFoldDB" id="A0A521AS73"/>
<feature type="domain" description="Chalcone/stilbene synthase N-terminal" evidence="4">
    <location>
        <begin position="3"/>
        <end position="209"/>
    </location>
</feature>
<evidence type="ECO:0000259" key="5">
    <source>
        <dbReference type="Pfam" id="PF02797"/>
    </source>
</evidence>
<evidence type="ECO:0000313" key="7">
    <source>
        <dbReference type="Proteomes" id="UP000315971"/>
    </source>
</evidence>
<dbReference type="PANTHER" id="PTHR11877:SF46">
    <property type="entry name" value="TYPE III POLYKETIDE SYNTHASE A"/>
    <property type="match status" value="1"/>
</dbReference>
<gene>
    <name evidence="6" type="ORF">SAMN06265350_101359</name>
</gene>
<accession>A0A521AS73</accession>
<reference evidence="6 7" key="1">
    <citation type="submission" date="2017-05" db="EMBL/GenBank/DDBJ databases">
        <authorList>
            <person name="Varghese N."/>
            <person name="Submissions S."/>
        </authorList>
    </citation>
    <scope>NUCLEOTIDE SEQUENCE [LARGE SCALE GENOMIC DNA]</scope>
    <source>
        <strain evidence="6 7">DSM 21342</strain>
    </source>
</reference>
<dbReference type="CDD" id="cd00831">
    <property type="entry name" value="CHS_like"/>
    <property type="match status" value="1"/>
</dbReference>
<dbReference type="Pfam" id="PF00195">
    <property type="entry name" value="Chal_sti_synt_N"/>
    <property type="match status" value="1"/>
</dbReference>
<organism evidence="6 7">
    <name type="scientific">Solitalea koreensis</name>
    <dbReference type="NCBI Taxonomy" id="543615"/>
    <lineage>
        <taxon>Bacteria</taxon>
        <taxon>Pseudomonadati</taxon>
        <taxon>Bacteroidota</taxon>
        <taxon>Sphingobacteriia</taxon>
        <taxon>Sphingobacteriales</taxon>
        <taxon>Sphingobacteriaceae</taxon>
        <taxon>Solitalea</taxon>
    </lineage>
</organism>
<comment type="similarity">
    <text evidence="1">Belongs to the thiolase-like superfamily. Chalcone/stilbene synthases family.</text>
</comment>
<dbReference type="PANTHER" id="PTHR11877">
    <property type="entry name" value="HYDROXYMETHYLGLUTARYL-COA SYNTHASE"/>
    <property type="match status" value="1"/>
</dbReference>
<dbReference type="Proteomes" id="UP000315971">
    <property type="component" value="Unassembled WGS sequence"/>
</dbReference>
<dbReference type="InterPro" id="IPR012328">
    <property type="entry name" value="Chalcone/stilbene_synt_C"/>
</dbReference>
<feature type="active site" description="Acyl-thioester intermediate" evidence="3">
    <location>
        <position position="148"/>
    </location>
</feature>
<dbReference type="RefSeq" id="WP_142600941.1">
    <property type="nucleotide sequence ID" value="NZ_FXSZ01000001.1"/>
</dbReference>
<keyword evidence="7" id="KW-1185">Reference proteome</keyword>
<dbReference type="GO" id="GO:0016747">
    <property type="term" value="F:acyltransferase activity, transferring groups other than amino-acyl groups"/>
    <property type="evidence" value="ECO:0007669"/>
    <property type="project" value="InterPro"/>
</dbReference>
<dbReference type="GO" id="GO:0030639">
    <property type="term" value="P:polyketide biosynthetic process"/>
    <property type="evidence" value="ECO:0007669"/>
    <property type="project" value="TreeGrafter"/>
</dbReference>
<dbReference type="InterPro" id="IPR001099">
    <property type="entry name" value="Chalcone/stilbene_synt_N"/>
</dbReference>
<evidence type="ECO:0000259" key="4">
    <source>
        <dbReference type="Pfam" id="PF00195"/>
    </source>
</evidence>
<sequence>MSIVASIATANPEFKHDQKAILDYMIRVLQSPEDERKLLSILYHRSGIKSRYSVLSEFSKNATLSFFHQNGKPQPLEGRMALYHEQAGQLSIKAIERCLDGKCTPDEITHLITVSCTGLAAPGLDIELTENLKMKSTIYRTSVNFMGCYAALHAFKQADMICKTEQNAKVLVVSVELCTIHFQNRNDMDNLTANLLFGDGAAAALVCSDKMASEKGWKGLQIKNFHSDIRFNGKKDMAWKISSTGFLMTLSNYIPDLVEAGICELVTASLKTTGNSPSTIHHWAIHPGGRRILEVIEKELKLNKNLLESSYNVLRDYGNMSSPTVLFVMKDIWNNKIDWNKDELMFAAGFGPGLTMESMVFEVKRMCE</sequence>
<dbReference type="PIRSF" id="PIRSF000451">
    <property type="entry name" value="PKS_III"/>
    <property type="match status" value="1"/>
</dbReference>